<dbReference type="InterPro" id="IPR000320">
    <property type="entry name" value="Hedgehog_signalling_dom"/>
</dbReference>
<evidence type="ECO:0000313" key="25">
    <source>
        <dbReference type="Proteomes" id="UP000700334"/>
    </source>
</evidence>
<feature type="compositionally biased region" description="Basic residues" evidence="21">
    <location>
        <begin position="1"/>
        <end position="13"/>
    </location>
</feature>
<dbReference type="PANTHER" id="PTHR11889">
    <property type="entry name" value="HEDGEHOG"/>
    <property type="match status" value="1"/>
</dbReference>
<keyword evidence="14 20" id="KW-0333">Golgi apparatus</keyword>
<keyword evidence="4 20" id="KW-1003">Cell membrane</keyword>
<evidence type="ECO:0000256" key="19">
    <source>
        <dbReference type="ARBA" id="ARBA00048589"/>
    </source>
</evidence>
<comment type="caution">
    <text evidence="24">The sequence shown here is derived from an EMBL/GenBank/DDBJ whole genome shotgun (WGS) entry which is preliminary data.</text>
</comment>
<keyword evidence="15 20" id="KW-0472">Membrane</keyword>
<evidence type="ECO:0000256" key="3">
    <source>
        <dbReference type="ARBA" id="ARBA00022473"/>
    </source>
</evidence>
<reference evidence="24" key="1">
    <citation type="journal article" date="2021" name="Evol. Appl.">
        <title>The genome of the Pyrenean desman and the effects of bottlenecks and inbreeding on the genomic landscape of an endangered species.</title>
        <authorList>
            <person name="Escoda L."/>
            <person name="Castresana J."/>
        </authorList>
    </citation>
    <scope>NUCLEOTIDE SEQUENCE</scope>
    <source>
        <strain evidence="24">IBE-C5619</strain>
    </source>
</reference>
<dbReference type="Pfam" id="PF01079">
    <property type="entry name" value="Hint"/>
    <property type="match status" value="1"/>
</dbReference>
<evidence type="ECO:0000256" key="16">
    <source>
        <dbReference type="ARBA" id="ARBA00023139"/>
    </source>
</evidence>
<evidence type="ECO:0000256" key="15">
    <source>
        <dbReference type="ARBA" id="ARBA00023136"/>
    </source>
</evidence>
<evidence type="ECO:0000256" key="17">
    <source>
        <dbReference type="ARBA" id="ARBA00023288"/>
    </source>
</evidence>
<feature type="region of interest" description="Disordered" evidence="21">
    <location>
        <begin position="462"/>
        <end position="482"/>
    </location>
</feature>
<evidence type="ECO:0000256" key="11">
    <source>
        <dbReference type="ARBA" id="ARBA00022824"/>
    </source>
</evidence>
<keyword evidence="16" id="KW-0564">Palmitate</keyword>
<dbReference type="GO" id="GO:0010468">
    <property type="term" value="P:regulation of gene expression"/>
    <property type="evidence" value="ECO:0007669"/>
    <property type="project" value="TreeGrafter"/>
</dbReference>
<evidence type="ECO:0000256" key="5">
    <source>
        <dbReference type="ARBA" id="ARBA00022670"/>
    </source>
</evidence>
<dbReference type="SUPFAM" id="SSF55166">
    <property type="entry name" value="Hedgehog/DD-peptidase"/>
    <property type="match status" value="1"/>
</dbReference>
<dbReference type="GO" id="GO:0009888">
    <property type="term" value="P:tissue development"/>
    <property type="evidence" value="ECO:0007669"/>
    <property type="project" value="UniProtKB-ARBA"/>
</dbReference>
<dbReference type="FunFam" id="2.170.16.10:FF:000001">
    <property type="entry name" value="Indian hedgehog"/>
    <property type="match status" value="1"/>
</dbReference>
<dbReference type="SMART" id="SM00305">
    <property type="entry name" value="HintC"/>
    <property type="match status" value="1"/>
</dbReference>
<comment type="subunit">
    <text evidence="18">Multimer.</text>
</comment>
<dbReference type="EMBL" id="JAGFMF010012182">
    <property type="protein sequence ID" value="KAG8506117.1"/>
    <property type="molecule type" value="Genomic_DNA"/>
</dbReference>
<keyword evidence="3 20" id="KW-0217">Developmental protein</keyword>
<dbReference type="Gene3D" id="3.30.1380.10">
    <property type="match status" value="1"/>
</dbReference>
<keyword evidence="13" id="KW-0106">Calcium</keyword>
<dbReference type="PANTHER" id="PTHR11889:SF36">
    <property type="entry name" value="SONIC HEDGEHOG PROTEIN"/>
    <property type="match status" value="1"/>
</dbReference>
<comment type="function">
    <molecule>Protein hedgehog N-product</molecule>
    <text evidence="20">The dually lipidated hedgehog protein N-product is a morphogen which is essential for a variety of patterning events during development.</text>
</comment>
<dbReference type="InterPro" id="IPR050387">
    <property type="entry name" value="Hedgehog_Signaling"/>
</dbReference>
<dbReference type="InterPro" id="IPR006141">
    <property type="entry name" value="Intein_N"/>
</dbReference>
<evidence type="ECO:0000259" key="23">
    <source>
        <dbReference type="SMART" id="SM00306"/>
    </source>
</evidence>
<organism evidence="24 25">
    <name type="scientific">Galemys pyrenaicus</name>
    <name type="common">Iberian desman</name>
    <name type="synonym">Pyrenean desman</name>
    <dbReference type="NCBI Taxonomy" id="202257"/>
    <lineage>
        <taxon>Eukaryota</taxon>
        <taxon>Metazoa</taxon>
        <taxon>Chordata</taxon>
        <taxon>Craniata</taxon>
        <taxon>Vertebrata</taxon>
        <taxon>Euteleostomi</taxon>
        <taxon>Mammalia</taxon>
        <taxon>Eutheria</taxon>
        <taxon>Laurasiatheria</taxon>
        <taxon>Eulipotyphla</taxon>
        <taxon>Talpidae</taxon>
        <taxon>Galemys</taxon>
    </lineage>
</organism>
<dbReference type="GO" id="GO:0048513">
    <property type="term" value="P:animal organ development"/>
    <property type="evidence" value="ECO:0007669"/>
    <property type="project" value="UniProtKB-ARBA"/>
</dbReference>
<evidence type="ECO:0000256" key="8">
    <source>
        <dbReference type="ARBA" id="ARBA00022729"/>
    </source>
</evidence>
<dbReference type="GO" id="GO:0005113">
    <property type="term" value="F:patched binding"/>
    <property type="evidence" value="ECO:0007669"/>
    <property type="project" value="TreeGrafter"/>
</dbReference>
<feature type="non-terminal residue" evidence="24">
    <location>
        <position position="1"/>
    </location>
</feature>
<dbReference type="GO" id="GO:0035295">
    <property type="term" value="P:tube development"/>
    <property type="evidence" value="ECO:0007669"/>
    <property type="project" value="UniProtKB-ARBA"/>
</dbReference>
<comment type="subcellular location">
    <molecule>Protein hedgehog N-product</molecule>
    <subcellularLocation>
        <location evidence="20">Cell membrane</location>
        <topology evidence="20">Lipid-anchor</topology>
    </subcellularLocation>
</comment>
<evidence type="ECO:0000256" key="1">
    <source>
        <dbReference type="ARBA" id="ARBA00004586"/>
    </source>
</evidence>
<feature type="region of interest" description="Disordered" evidence="21">
    <location>
        <begin position="1"/>
        <end position="44"/>
    </location>
</feature>
<dbReference type="AlphaFoldDB" id="A0A8J5ZT52"/>
<keyword evidence="12" id="KW-0862">Zinc</keyword>
<evidence type="ECO:0000256" key="20">
    <source>
        <dbReference type="RuleBase" id="RU280812"/>
    </source>
</evidence>
<feature type="domain" description="Hint" evidence="23">
    <location>
        <begin position="378"/>
        <end position="501"/>
    </location>
</feature>
<feature type="region of interest" description="Disordered" evidence="21">
    <location>
        <begin position="233"/>
        <end position="378"/>
    </location>
</feature>
<evidence type="ECO:0000256" key="4">
    <source>
        <dbReference type="ARBA" id="ARBA00022475"/>
    </source>
</evidence>
<evidence type="ECO:0000256" key="10">
    <source>
        <dbReference type="ARBA" id="ARBA00022813"/>
    </source>
</evidence>
<dbReference type="InterPro" id="IPR003586">
    <property type="entry name" value="Hint_dom_C"/>
</dbReference>
<keyword evidence="17" id="KW-0449">Lipoprotein</keyword>
<accession>A0A8J5ZT52</accession>
<evidence type="ECO:0000256" key="18">
    <source>
        <dbReference type="ARBA" id="ARBA00034131"/>
    </source>
</evidence>
<dbReference type="GO" id="GO:0016539">
    <property type="term" value="P:intein-mediated protein splicing"/>
    <property type="evidence" value="ECO:0007669"/>
    <property type="project" value="InterPro"/>
</dbReference>
<comment type="subcellular location">
    <molecule>Sonic hedgehog protein</molecule>
    <subcellularLocation>
        <location evidence="20">Endoplasmic reticulum membrane</location>
    </subcellularLocation>
    <subcellularLocation>
        <location evidence="20">Golgi apparatus membrane</location>
    </subcellularLocation>
</comment>
<keyword evidence="11 20" id="KW-0256">Endoplasmic reticulum</keyword>
<dbReference type="GO" id="GO:0016740">
    <property type="term" value="F:transferase activity"/>
    <property type="evidence" value="ECO:0007669"/>
    <property type="project" value="UniProtKB-KW"/>
</dbReference>
<dbReference type="GO" id="GO:0007267">
    <property type="term" value="P:cell-cell signaling"/>
    <property type="evidence" value="ECO:0007669"/>
    <property type="project" value="InterPro"/>
</dbReference>
<keyword evidence="10 20" id="KW-0068">Autocatalytic cleavage</keyword>
<dbReference type="GO" id="GO:0050793">
    <property type="term" value="P:regulation of developmental process"/>
    <property type="evidence" value="ECO:0007669"/>
    <property type="project" value="UniProtKB-ARBA"/>
</dbReference>
<evidence type="ECO:0000313" key="24">
    <source>
        <dbReference type="EMBL" id="KAG8506117.1"/>
    </source>
</evidence>
<dbReference type="GO" id="GO:0030182">
    <property type="term" value="P:neuron differentiation"/>
    <property type="evidence" value="ECO:0007669"/>
    <property type="project" value="UniProtKB-ARBA"/>
</dbReference>
<dbReference type="GO" id="GO:0005789">
    <property type="term" value="C:endoplasmic reticulum membrane"/>
    <property type="evidence" value="ECO:0007669"/>
    <property type="project" value="UniProtKB-SubCell"/>
</dbReference>
<dbReference type="GO" id="GO:0016540">
    <property type="term" value="P:protein autoprocessing"/>
    <property type="evidence" value="ECO:0007669"/>
    <property type="project" value="InterPro"/>
</dbReference>
<dbReference type="InterPro" id="IPR003587">
    <property type="entry name" value="Hint_dom_N"/>
</dbReference>
<comment type="catalytic activity">
    <reaction evidence="19">
        <text>glycyl-L-cysteinyl-[protein] + cholesterol + H(+) = [protein]-C-terminal glycyl cholesterol ester + N-terminal L-cysteinyl-[protein]</text>
        <dbReference type="Rhea" id="RHEA:59504"/>
        <dbReference type="Rhea" id="RHEA-COMP:12707"/>
        <dbReference type="Rhea" id="RHEA-COMP:15369"/>
        <dbReference type="Rhea" id="RHEA-COMP:15374"/>
        <dbReference type="ChEBI" id="CHEBI:15378"/>
        <dbReference type="ChEBI" id="CHEBI:16113"/>
        <dbReference type="ChEBI" id="CHEBI:65250"/>
        <dbReference type="ChEBI" id="CHEBI:143135"/>
        <dbReference type="ChEBI" id="CHEBI:143140"/>
    </reaction>
    <physiologicalReaction direction="left-to-right" evidence="19">
        <dbReference type="Rhea" id="RHEA:59505"/>
    </physiologicalReaction>
</comment>
<dbReference type="GO" id="GO:0005615">
    <property type="term" value="C:extracellular space"/>
    <property type="evidence" value="ECO:0007669"/>
    <property type="project" value="TreeGrafter"/>
</dbReference>
<dbReference type="FunFam" id="3.30.1380.10:FF:000001">
    <property type="entry name" value="Indian hedgehog"/>
    <property type="match status" value="1"/>
</dbReference>
<dbReference type="Pfam" id="PF01085">
    <property type="entry name" value="HH_signal"/>
    <property type="match status" value="1"/>
</dbReference>
<feature type="domain" description="Hint" evidence="22">
    <location>
        <begin position="506"/>
        <end position="550"/>
    </location>
</feature>
<dbReference type="InterPro" id="IPR001767">
    <property type="entry name" value="Hedgehog_Hint"/>
</dbReference>
<dbReference type="GO" id="GO:0001708">
    <property type="term" value="P:cell fate specification"/>
    <property type="evidence" value="ECO:0007669"/>
    <property type="project" value="TreeGrafter"/>
</dbReference>
<dbReference type="Proteomes" id="UP000700334">
    <property type="component" value="Unassembled WGS sequence"/>
</dbReference>
<dbReference type="SMART" id="SM00306">
    <property type="entry name" value="HintN"/>
    <property type="match status" value="1"/>
</dbReference>
<keyword evidence="8 20" id="KW-0732">Signal</keyword>
<dbReference type="GO" id="GO:0008233">
    <property type="term" value="F:peptidase activity"/>
    <property type="evidence" value="ECO:0007669"/>
    <property type="project" value="UniProtKB-UniRule"/>
</dbReference>
<dbReference type="GO" id="GO:0048468">
    <property type="term" value="P:cell development"/>
    <property type="evidence" value="ECO:0007669"/>
    <property type="project" value="UniProtKB-ARBA"/>
</dbReference>
<evidence type="ECO:0000259" key="22">
    <source>
        <dbReference type="SMART" id="SM00305"/>
    </source>
</evidence>
<evidence type="ECO:0000256" key="6">
    <source>
        <dbReference type="ARBA" id="ARBA00022679"/>
    </source>
</evidence>
<evidence type="ECO:0000256" key="13">
    <source>
        <dbReference type="ARBA" id="ARBA00022837"/>
    </source>
</evidence>
<dbReference type="GO" id="GO:0007224">
    <property type="term" value="P:smoothened signaling pathway"/>
    <property type="evidence" value="ECO:0007669"/>
    <property type="project" value="TreeGrafter"/>
</dbReference>
<name>A0A8J5ZT52_GALPY</name>
<feature type="compositionally biased region" description="Low complexity" evidence="21">
    <location>
        <begin position="259"/>
        <end position="272"/>
    </location>
</feature>
<dbReference type="CDD" id="cd00081">
    <property type="entry name" value="Hint"/>
    <property type="match status" value="1"/>
</dbReference>
<evidence type="ECO:0000256" key="21">
    <source>
        <dbReference type="SAM" id="MobiDB-lite"/>
    </source>
</evidence>
<proteinExistence type="inferred from homology"/>
<dbReference type="SUPFAM" id="SSF51294">
    <property type="entry name" value="Hedgehog/intein (Hint) domain"/>
    <property type="match status" value="1"/>
</dbReference>
<comment type="function">
    <molecule>Protein hedgehog</molecule>
    <text evidence="20">The C-terminal part of the hedgehog protein precursor displays an autoproteolysis activity that results in the cleavage of the full-length protein into two parts (N-product and C-product). In addition, the C-terminal part displays a cholesterol transferase activity that results by the covalent attachment of a cholesterol moiety to the C-terminal of the newly generated N-product.</text>
</comment>
<dbReference type="GO" id="GO:0048709">
    <property type="term" value="P:oligodendrocyte differentiation"/>
    <property type="evidence" value="ECO:0007669"/>
    <property type="project" value="TreeGrafter"/>
</dbReference>
<dbReference type="OrthoDB" id="5212at2759"/>
<keyword evidence="9 20" id="KW-0378">Hydrolase</keyword>
<evidence type="ECO:0000256" key="14">
    <source>
        <dbReference type="ARBA" id="ARBA00023034"/>
    </source>
</evidence>
<dbReference type="PRINTS" id="PR00632">
    <property type="entry name" value="SONICHHOG"/>
</dbReference>
<evidence type="ECO:0000256" key="9">
    <source>
        <dbReference type="ARBA" id="ARBA00022801"/>
    </source>
</evidence>
<evidence type="ECO:0000256" key="12">
    <source>
        <dbReference type="ARBA" id="ARBA00022833"/>
    </source>
</evidence>
<keyword evidence="25" id="KW-1185">Reference proteome</keyword>
<dbReference type="InterPro" id="IPR009045">
    <property type="entry name" value="Zn_M74/Hedgehog-like"/>
</dbReference>
<dbReference type="PROSITE" id="PS50817">
    <property type="entry name" value="INTEIN_N_TER"/>
    <property type="match status" value="1"/>
</dbReference>
<gene>
    <name evidence="24" type="ORF">J0S82_020769</name>
</gene>
<protein>
    <recommendedName>
        <fullName evidence="20">Hedgehog protein</fullName>
    </recommendedName>
</protein>
<dbReference type="GO" id="GO:0005509">
    <property type="term" value="F:calcium ion binding"/>
    <property type="evidence" value="ECO:0007669"/>
    <property type="project" value="TreeGrafter"/>
</dbReference>
<keyword evidence="5 20" id="KW-0645">Protease</keyword>
<evidence type="ECO:0000256" key="7">
    <source>
        <dbReference type="ARBA" id="ARBA00022723"/>
    </source>
</evidence>
<keyword evidence="6" id="KW-0808">Transferase</keyword>
<comment type="subcellular location">
    <subcellularLocation>
        <location evidence="1">Endoplasmic reticulum membrane</location>
    </subcellularLocation>
</comment>
<dbReference type="GO" id="GO:0000139">
    <property type="term" value="C:Golgi membrane"/>
    <property type="evidence" value="ECO:0007669"/>
    <property type="project" value="UniProtKB-SubCell"/>
</dbReference>
<comment type="similarity">
    <text evidence="2 20">Belongs to the hedgehog family.</text>
</comment>
<dbReference type="InterPro" id="IPR036844">
    <property type="entry name" value="Hint_dom_sf"/>
</dbReference>
<sequence>RRRARLYRKRKRSERAPAAARQGSAHTHTHRALHAQPARGRLRPRLRSGDMRCLPLLLLSSLLACPALACGPGRGFGKRRHPKKLTPLAYKQFIPNVAEKTLGASGRYEGKISRNSERFKELTPNYNPDIIFKDEENTGADRLMTQRCKDKLNALAISVMNQWPGVKLRVTEGWDEDGHHSEESLHYEGRAVDITTSDRDRSKYGMLARLAVEAGFDWVYYESKAHIHCSVKAGEPRPVPTAPAGPARLDPHREGGGWARAAAGRARSWSARPPGRGDSAGLQRHPPAPGGTAGGREFRARRPRAGSAASRRAEAGAFGEAVRVGVSSRMSSAHPAQRGRGAGQQPRANRSLAFGARGQGRRARRAGPGQNSVAAKSGGCFPGSATVQLEQGGTKLVRELRPGDRVLAADDQGRLLYSDFLAFLDRDDGAKKVFYVIETREPRARLLLTAAHLLFVAPHNDSAAAEPGVPRGAGPPSGGAPERRALFASRVRPGQRVYVVAERGGDRRLLPAAVHSVTTREAAGAYAPLTAQGTILINRVLASCYAVIEEHSWAHRAFAPFRLAHALLAALAPARTDRGGDGDGDGGGGGRGSPTARAGAEAPGAAGVHWYSRLLYRIGTWLLGREALHPLGMAVPAS</sequence>
<dbReference type="GO" id="GO:0005886">
    <property type="term" value="C:plasma membrane"/>
    <property type="evidence" value="ECO:0007669"/>
    <property type="project" value="UniProtKB-SubCell"/>
</dbReference>
<dbReference type="InterPro" id="IPR001657">
    <property type="entry name" value="Hedgehog"/>
</dbReference>
<dbReference type="GO" id="GO:0007389">
    <property type="term" value="P:pattern specification process"/>
    <property type="evidence" value="ECO:0007669"/>
    <property type="project" value="UniProtKB-ARBA"/>
</dbReference>
<evidence type="ECO:0000256" key="2">
    <source>
        <dbReference type="ARBA" id="ARBA00010649"/>
    </source>
</evidence>
<feature type="region of interest" description="Disordered" evidence="21">
    <location>
        <begin position="576"/>
        <end position="600"/>
    </location>
</feature>
<dbReference type="Gene3D" id="2.170.16.10">
    <property type="entry name" value="Hedgehog/Intein (Hint) domain"/>
    <property type="match status" value="1"/>
</dbReference>
<feature type="compositionally biased region" description="Low complexity" evidence="21">
    <location>
        <begin position="305"/>
        <end position="325"/>
    </location>
</feature>
<dbReference type="GO" id="GO:0042127">
    <property type="term" value="P:regulation of cell population proliferation"/>
    <property type="evidence" value="ECO:0007669"/>
    <property type="project" value="UniProtKB-ARBA"/>
</dbReference>
<keyword evidence="7" id="KW-0479">Metal-binding</keyword>